<dbReference type="HAMAP" id="MF_01147">
    <property type="entry name" value="Lgt"/>
    <property type="match status" value="1"/>
</dbReference>
<feature type="transmembrane region" description="Helical" evidence="7">
    <location>
        <begin position="213"/>
        <end position="230"/>
    </location>
</feature>
<keyword evidence="3 7" id="KW-0808">Transferase</keyword>
<dbReference type="PANTHER" id="PTHR30589">
    <property type="entry name" value="PROLIPOPROTEIN DIACYLGLYCERYL TRANSFERASE"/>
    <property type="match status" value="1"/>
</dbReference>
<evidence type="ECO:0000256" key="4">
    <source>
        <dbReference type="ARBA" id="ARBA00022692"/>
    </source>
</evidence>
<evidence type="ECO:0000313" key="9">
    <source>
        <dbReference type="EMBL" id="GAA2203642.1"/>
    </source>
</evidence>
<name>A0ABN3C2Z5_9MICC</name>
<evidence type="ECO:0000256" key="6">
    <source>
        <dbReference type="ARBA" id="ARBA00023136"/>
    </source>
</evidence>
<organism evidence="9 10">
    <name type="scientific">Sinomonas flava</name>
    <dbReference type="NCBI Taxonomy" id="496857"/>
    <lineage>
        <taxon>Bacteria</taxon>
        <taxon>Bacillati</taxon>
        <taxon>Actinomycetota</taxon>
        <taxon>Actinomycetes</taxon>
        <taxon>Micrococcales</taxon>
        <taxon>Micrococcaceae</taxon>
        <taxon>Sinomonas</taxon>
    </lineage>
</organism>
<keyword evidence="10" id="KW-1185">Reference proteome</keyword>
<evidence type="ECO:0000256" key="7">
    <source>
        <dbReference type="HAMAP-Rule" id="MF_01147"/>
    </source>
</evidence>
<dbReference type="PROSITE" id="PS01311">
    <property type="entry name" value="LGT"/>
    <property type="match status" value="1"/>
</dbReference>
<feature type="transmembrane region" description="Helical" evidence="7">
    <location>
        <begin position="74"/>
        <end position="93"/>
    </location>
</feature>
<accession>A0ABN3C2Z5</accession>
<feature type="transmembrane region" description="Helical" evidence="7">
    <location>
        <begin position="142"/>
        <end position="162"/>
    </location>
</feature>
<reference evidence="9 10" key="1">
    <citation type="journal article" date="2019" name="Int. J. Syst. Evol. Microbiol.">
        <title>The Global Catalogue of Microorganisms (GCM) 10K type strain sequencing project: providing services to taxonomists for standard genome sequencing and annotation.</title>
        <authorList>
            <consortium name="The Broad Institute Genomics Platform"/>
            <consortium name="The Broad Institute Genome Sequencing Center for Infectious Disease"/>
            <person name="Wu L."/>
            <person name="Ma J."/>
        </authorList>
    </citation>
    <scope>NUCLEOTIDE SEQUENCE [LARGE SCALE GENOMIC DNA]</scope>
    <source>
        <strain evidence="9 10">JCM 16034</strain>
    </source>
</reference>
<comment type="caution">
    <text evidence="9">The sequence shown here is derived from an EMBL/GenBank/DDBJ whole genome shotgun (WGS) entry which is preliminary data.</text>
</comment>
<feature type="transmembrane region" description="Helical" evidence="7">
    <location>
        <begin position="275"/>
        <end position="292"/>
    </location>
</feature>
<evidence type="ECO:0000256" key="2">
    <source>
        <dbReference type="ARBA" id="ARBA00022475"/>
    </source>
</evidence>
<keyword evidence="4 7" id="KW-0812">Transmembrane</keyword>
<dbReference type="NCBIfam" id="TIGR00544">
    <property type="entry name" value="lgt"/>
    <property type="match status" value="1"/>
</dbReference>
<comment type="similarity">
    <text evidence="1 7">Belongs to the Lgt family.</text>
</comment>
<keyword evidence="6 7" id="KW-0472">Membrane</keyword>
<sequence length="316" mass="34025">MSSGVQRGVIWDWYDPAVSASLAVTASLPSPTVSGIQIGPLTIHFYALCIIAGIAVAMWIGTRRWQARGGLPGEALDISLWAVPFGIIGGRIYHVITDPELYFVPGKNPWNAFAIWDGGLGIWGAVALGALGAWIGCRRAGASFIAFADAISPGVLIAQGIGRWGNWFNNELYGDPTGLPWALEIHQMDPQAARAVTDAAGNPVVLGYFQPTFLYESVWCLVTAAVIMWLDRRFRLGAGSVFALYIAAYTAGRFAFELMRSDYANLILGLRVNTWVSGLLFLAGAIAFLLTVRRPRSTARPASPAPPAEEQAGETR</sequence>
<proteinExistence type="inferred from homology"/>
<evidence type="ECO:0000256" key="3">
    <source>
        <dbReference type="ARBA" id="ARBA00022679"/>
    </source>
</evidence>
<keyword evidence="5 7" id="KW-1133">Transmembrane helix</keyword>
<gene>
    <name evidence="7" type="primary">lgt</name>
    <name evidence="9" type="ORF">GCM10009849_36840</name>
</gene>
<dbReference type="EMBL" id="BAAAQW010000015">
    <property type="protein sequence ID" value="GAA2203642.1"/>
    <property type="molecule type" value="Genomic_DNA"/>
</dbReference>
<feature type="binding site" evidence="7">
    <location>
        <position position="163"/>
    </location>
    <ligand>
        <name>a 1,2-diacyl-sn-glycero-3-phospho-(1'-sn-glycerol)</name>
        <dbReference type="ChEBI" id="CHEBI:64716"/>
    </ligand>
</feature>
<feature type="transmembrane region" description="Helical" evidence="7">
    <location>
        <begin position="43"/>
        <end position="62"/>
    </location>
</feature>
<dbReference type="PANTHER" id="PTHR30589:SF0">
    <property type="entry name" value="PHOSPHATIDYLGLYCEROL--PROLIPOPROTEIN DIACYLGLYCERYL TRANSFERASE"/>
    <property type="match status" value="1"/>
</dbReference>
<comment type="function">
    <text evidence="7">Catalyzes the transfer of the diacylglyceryl group from phosphatidylglycerol to the sulfhydryl group of the N-terminal cysteine of a prolipoprotein, the first step in the formation of mature lipoproteins.</text>
</comment>
<evidence type="ECO:0000256" key="5">
    <source>
        <dbReference type="ARBA" id="ARBA00022989"/>
    </source>
</evidence>
<evidence type="ECO:0000256" key="8">
    <source>
        <dbReference type="SAM" id="MobiDB-lite"/>
    </source>
</evidence>
<evidence type="ECO:0000313" key="10">
    <source>
        <dbReference type="Proteomes" id="UP001500432"/>
    </source>
</evidence>
<feature type="region of interest" description="Disordered" evidence="8">
    <location>
        <begin position="297"/>
        <end position="316"/>
    </location>
</feature>
<dbReference type="Proteomes" id="UP001500432">
    <property type="component" value="Unassembled WGS sequence"/>
</dbReference>
<evidence type="ECO:0000256" key="1">
    <source>
        <dbReference type="ARBA" id="ARBA00007150"/>
    </source>
</evidence>
<comment type="catalytic activity">
    <reaction evidence="7">
        <text>L-cysteinyl-[prolipoprotein] + a 1,2-diacyl-sn-glycero-3-phospho-(1'-sn-glycerol) = an S-1,2-diacyl-sn-glyceryl-L-cysteinyl-[prolipoprotein] + sn-glycerol 1-phosphate + H(+)</text>
        <dbReference type="Rhea" id="RHEA:56712"/>
        <dbReference type="Rhea" id="RHEA-COMP:14679"/>
        <dbReference type="Rhea" id="RHEA-COMP:14680"/>
        <dbReference type="ChEBI" id="CHEBI:15378"/>
        <dbReference type="ChEBI" id="CHEBI:29950"/>
        <dbReference type="ChEBI" id="CHEBI:57685"/>
        <dbReference type="ChEBI" id="CHEBI:64716"/>
        <dbReference type="ChEBI" id="CHEBI:140658"/>
        <dbReference type="EC" id="2.5.1.145"/>
    </reaction>
</comment>
<dbReference type="InterPro" id="IPR001640">
    <property type="entry name" value="Lgt"/>
</dbReference>
<dbReference type="Pfam" id="PF01790">
    <property type="entry name" value="LGT"/>
    <property type="match status" value="1"/>
</dbReference>
<comment type="pathway">
    <text evidence="7">Protein modification; lipoprotein biosynthesis (diacylglyceryl transfer).</text>
</comment>
<keyword evidence="2 7" id="KW-1003">Cell membrane</keyword>
<comment type="subcellular location">
    <subcellularLocation>
        <location evidence="7">Cell membrane</location>
        <topology evidence="7">Multi-pass membrane protein</topology>
    </subcellularLocation>
</comment>
<dbReference type="EC" id="2.5.1.145" evidence="7"/>
<feature type="transmembrane region" description="Helical" evidence="7">
    <location>
        <begin position="237"/>
        <end position="255"/>
    </location>
</feature>
<protein>
    <recommendedName>
        <fullName evidence="7">Phosphatidylglycerol--prolipoprotein diacylglyceryl transferase</fullName>
        <ecNumber evidence="7">2.5.1.145</ecNumber>
    </recommendedName>
</protein>
<feature type="transmembrane region" description="Helical" evidence="7">
    <location>
        <begin position="113"/>
        <end position="135"/>
    </location>
</feature>